<evidence type="ECO:0008006" key="5">
    <source>
        <dbReference type="Google" id="ProtNLM"/>
    </source>
</evidence>
<evidence type="ECO:0000256" key="2">
    <source>
        <dbReference type="SAM" id="Phobius"/>
    </source>
</evidence>
<feature type="transmembrane region" description="Helical" evidence="2">
    <location>
        <begin position="43"/>
        <end position="70"/>
    </location>
</feature>
<name>A0A2Z6MTZ8_TRISU</name>
<dbReference type="InterPro" id="IPR008580">
    <property type="entry name" value="PPPDE_dom"/>
</dbReference>
<dbReference type="GO" id="GO:0016579">
    <property type="term" value="P:protein deubiquitination"/>
    <property type="evidence" value="ECO:0007669"/>
    <property type="project" value="TreeGrafter"/>
</dbReference>
<keyword evidence="2" id="KW-0472">Membrane</keyword>
<feature type="region of interest" description="Disordered" evidence="1">
    <location>
        <begin position="1"/>
        <end position="23"/>
    </location>
</feature>
<keyword evidence="4" id="KW-1185">Reference proteome</keyword>
<dbReference type="GO" id="GO:0101005">
    <property type="term" value="F:deubiquitinase activity"/>
    <property type="evidence" value="ECO:0007669"/>
    <property type="project" value="TreeGrafter"/>
</dbReference>
<gene>
    <name evidence="3" type="ORF">TSUD_207820</name>
</gene>
<reference evidence="4" key="1">
    <citation type="journal article" date="2017" name="Front. Plant Sci.">
        <title>Climate Clever Clovers: New Paradigm to Reduce the Environmental Footprint of Ruminants by Breeding Low Methanogenic Forages Utilizing Haplotype Variation.</title>
        <authorList>
            <person name="Kaur P."/>
            <person name="Appels R."/>
            <person name="Bayer P.E."/>
            <person name="Keeble-Gagnere G."/>
            <person name="Wang J."/>
            <person name="Hirakawa H."/>
            <person name="Shirasawa K."/>
            <person name="Vercoe P."/>
            <person name="Stefanova K."/>
            <person name="Durmic Z."/>
            <person name="Nichols P."/>
            <person name="Revell C."/>
            <person name="Isobe S.N."/>
            <person name="Edwards D."/>
            <person name="Erskine W."/>
        </authorList>
    </citation>
    <scope>NUCLEOTIDE SEQUENCE [LARGE SCALE GENOMIC DNA]</scope>
    <source>
        <strain evidence="4">cv. Daliak</strain>
    </source>
</reference>
<keyword evidence="2" id="KW-1133">Transmembrane helix</keyword>
<organism evidence="3 4">
    <name type="scientific">Trifolium subterraneum</name>
    <name type="common">Subterranean clover</name>
    <dbReference type="NCBI Taxonomy" id="3900"/>
    <lineage>
        <taxon>Eukaryota</taxon>
        <taxon>Viridiplantae</taxon>
        <taxon>Streptophyta</taxon>
        <taxon>Embryophyta</taxon>
        <taxon>Tracheophyta</taxon>
        <taxon>Spermatophyta</taxon>
        <taxon>Magnoliopsida</taxon>
        <taxon>eudicotyledons</taxon>
        <taxon>Gunneridae</taxon>
        <taxon>Pentapetalae</taxon>
        <taxon>rosids</taxon>
        <taxon>fabids</taxon>
        <taxon>Fabales</taxon>
        <taxon>Fabaceae</taxon>
        <taxon>Papilionoideae</taxon>
        <taxon>50 kb inversion clade</taxon>
        <taxon>NPAAA clade</taxon>
        <taxon>Hologalegina</taxon>
        <taxon>IRL clade</taxon>
        <taxon>Trifolieae</taxon>
        <taxon>Trifolium</taxon>
    </lineage>
</organism>
<dbReference type="OrthoDB" id="1721846at2759"/>
<dbReference type="PANTHER" id="PTHR12378">
    <property type="entry name" value="DESUMOYLATING ISOPEPTIDASE"/>
    <property type="match status" value="1"/>
</dbReference>
<dbReference type="EMBL" id="DF973612">
    <property type="protein sequence ID" value="GAU35978.1"/>
    <property type="molecule type" value="Genomic_DNA"/>
</dbReference>
<sequence>MGVESASSSSNSWSQYDEDDNSSKNISSVVVLNVYDLTPINNYMYWFGFGIFHSGIEVYVCFSTLLRMLLVKN</sequence>
<dbReference type="PANTHER" id="PTHR12378:SF80">
    <property type="entry name" value="IP06716P-RELATED"/>
    <property type="match status" value="1"/>
</dbReference>
<dbReference type="Proteomes" id="UP000242715">
    <property type="component" value="Unassembled WGS sequence"/>
</dbReference>
<evidence type="ECO:0000313" key="4">
    <source>
        <dbReference type="Proteomes" id="UP000242715"/>
    </source>
</evidence>
<feature type="compositionally biased region" description="Low complexity" evidence="1">
    <location>
        <begin position="1"/>
        <end position="14"/>
    </location>
</feature>
<evidence type="ECO:0000313" key="3">
    <source>
        <dbReference type="EMBL" id="GAU35978.1"/>
    </source>
</evidence>
<proteinExistence type="predicted"/>
<evidence type="ECO:0000256" key="1">
    <source>
        <dbReference type="SAM" id="MobiDB-lite"/>
    </source>
</evidence>
<accession>A0A2Z6MTZ8</accession>
<dbReference type="AlphaFoldDB" id="A0A2Z6MTZ8"/>
<keyword evidence="2" id="KW-0812">Transmembrane</keyword>
<protein>
    <recommendedName>
        <fullName evidence="5">PPPDE domain-containing protein</fullName>
    </recommendedName>
</protein>